<accession>A0AAW0CV08</accession>
<name>A0AAW0CV08_9AGAR</name>
<comment type="caution">
    <text evidence="2">The sequence shown here is derived from an EMBL/GenBank/DDBJ whole genome shotgun (WGS) entry which is preliminary data.</text>
</comment>
<reference evidence="2 3" key="1">
    <citation type="submission" date="2024-01" db="EMBL/GenBank/DDBJ databases">
        <title>A draft genome for a cacao thread blight-causing isolate of Paramarasmius palmivorus.</title>
        <authorList>
            <person name="Baruah I.K."/>
            <person name="Bukari Y."/>
            <person name="Amoako-Attah I."/>
            <person name="Meinhardt L.W."/>
            <person name="Bailey B.A."/>
            <person name="Cohen S.P."/>
        </authorList>
    </citation>
    <scope>NUCLEOTIDE SEQUENCE [LARGE SCALE GENOMIC DNA]</scope>
    <source>
        <strain evidence="2 3">GH-12</strain>
    </source>
</reference>
<dbReference type="EMBL" id="JAYKXP010000027">
    <property type="protein sequence ID" value="KAK7043843.1"/>
    <property type="molecule type" value="Genomic_DNA"/>
</dbReference>
<gene>
    <name evidence="2" type="ORF">VNI00_008008</name>
</gene>
<evidence type="ECO:0000256" key="1">
    <source>
        <dbReference type="SAM" id="MobiDB-lite"/>
    </source>
</evidence>
<protein>
    <recommendedName>
        <fullName evidence="4">MYND-type domain-containing protein</fullName>
    </recommendedName>
</protein>
<dbReference type="Proteomes" id="UP001383192">
    <property type="component" value="Unassembled WGS sequence"/>
</dbReference>
<feature type="region of interest" description="Disordered" evidence="1">
    <location>
        <begin position="1"/>
        <end position="30"/>
    </location>
</feature>
<evidence type="ECO:0000313" key="3">
    <source>
        <dbReference type="Proteomes" id="UP001383192"/>
    </source>
</evidence>
<feature type="compositionally biased region" description="Basic residues" evidence="1">
    <location>
        <begin position="15"/>
        <end position="26"/>
    </location>
</feature>
<keyword evidence="3" id="KW-1185">Reference proteome</keyword>
<dbReference type="AlphaFoldDB" id="A0AAW0CV08"/>
<organism evidence="2 3">
    <name type="scientific">Paramarasmius palmivorus</name>
    <dbReference type="NCBI Taxonomy" id="297713"/>
    <lineage>
        <taxon>Eukaryota</taxon>
        <taxon>Fungi</taxon>
        <taxon>Dikarya</taxon>
        <taxon>Basidiomycota</taxon>
        <taxon>Agaricomycotina</taxon>
        <taxon>Agaricomycetes</taxon>
        <taxon>Agaricomycetidae</taxon>
        <taxon>Agaricales</taxon>
        <taxon>Marasmiineae</taxon>
        <taxon>Marasmiaceae</taxon>
        <taxon>Paramarasmius</taxon>
    </lineage>
</organism>
<evidence type="ECO:0008006" key="4">
    <source>
        <dbReference type="Google" id="ProtNLM"/>
    </source>
</evidence>
<feature type="compositionally biased region" description="Polar residues" evidence="1">
    <location>
        <begin position="1"/>
        <end position="14"/>
    </location>
</feature>
<sequence length="138" mass="15790">MGSIKPTPSTSGTHRPQKHTTTRRKPTSPIPQAKVLCHACKTRVYKHWWDIHRNQCKKLNEYVSSPDNEEKHKRVAEEIVGKWMDPKRVLGKLKDMKDKEKGMVVLPSAEQLIQRSMVADEVRRGEQVILLGETVQGA</sequence>
<proteinExistence type="predicted"/>
<evidence type="ECO:0000313" key="2">
    <source>
        <dbReference type="EMBL" id="KAK7043843.1"/>
    </source>
</evidence>